<dbReference type="WBParaSite" id="nRc.2.0.1.t33673-RA">
    <property type="protein sequence ID" value="nRc.2.0.1.t33673-RA"/>
    <property type="gene ID" value="nRc.2.0.1.g33673"/>
</dbReference>
<accession>A0A915K5Q7</accession>
<reference evidence="3" key="1">
    <citation type="submission" date="2022-11" db="UniProtKB">
        <authorList>
            <consortium name="WormBaseParasite"/>
        </authorList>
    </citation>
    <scope>IDENTIFICATION</scope>
</reference>
<evidence type="ECO:0000313" key="3">
    <source>
        <dbReference type="WBParaSite" id="nRc.2.0.1.t33673-RA"/>
    </source>
</evidence>
<protein>
    <submittedName>
        <fullName evidence="3">Uncharacterized protein</fullName>
    </submittedName>
</protein>
<evidence type="ECO:0000313" key="2">
    <source>
        <dbReference type="Proteomes" id="UP000887565"/>
    </source>
</evidence>
<proteinExistence type="predicted"/>
<feature type="region of interest" description="Disordered" evidence="1">
    <location>
        <begin position="69"/>
        <end position="90"/>
    </location>
</feature>
<dbReference type="AlphaFoldDB" id="A0A915K5Q7"/>
<name>A0A915K5Q7_ROMCU</name>
<sequence length="90" mass="10222">MRIISVFARFIDKSDVASMAKNKRRSFSFGSLPVGIKEPLTEMPHSACKSMFYKLSILPRTSCKIEQDYNSDQQKNSVESPQKSCVMINI</sequence>
<keyword evidence="2" id="KW-1185">Reference proteome</keyword>
<evidence type="ECO:0000256" key="1">
    <source>
        <dbReference type="SAM" id="MobiDB-lite"/>
    </source>
</evidence>
<feature type="compositionally biased region" description="Polar residues" evidence="1">
    <location>
        <begin position="69"/>
        <end position="83"/>
    </location>
</feature>
<organism evidence="2 3">
    <name type="scientific">Romanomermis culicivorax</name>
    <name type="common">Nematode worm</name>
    <dbReference type="NCBI Taxonomy" id="13658"/>
    <lineage>
        <taxon>Eukaryota</taxon>
        <taxon>Metazoa</taxon>
        <taxon>Ecdysozoa</taxon>
        <taxon>Nematoda</taxon>
        <taxon>Enoplea</taxon>
        <taxon>Dorylaimia</taxon>
        <taxon>Mermithida</taxon>
        <taxon>Mermithoidea</taxon>
        <taxon>Mermithidae</taxon>
        <taxon>Romanomermis</taxon>
    </lineage>
</organism>
<dbReference type="Proteomes" id="UP000887565">
    <property type="component" value="Unplaced"/>
</dbReference>